<organism evidence="4 5">
    <name type="scientific">Hyaloscypha variabilis (strain UAMH 11265 / GT02V1 / F)</name>
    <name type="common">Meliniomyces variabilis</name>
    <dbReference type="NCBI Taxonomy" id="1149755"/>
    <lineage>
        <taxon>Eukaryota</taxon>
        <taxon>Fungi</taxon>
        <taxon>Dikarya</taxon>
        <taxon>Ascomycota</taxon>
        <taxon>Pezizomycotina</taxon>
        <taxon>Leotiomycetes</taxon>
        <taxon>Helotiales</taxon>
        <taxon>Hyaloscyphaceae</taxon>
        <taxon>Hyaloscypha</taxon>
        <taxon>Hyaloscypha variabilis</taxon>
    </lineage>
</organism>
<dbReference type="InterPro" id="IPR012308">
    <property type="entry name" value="DNA_ligase_ATP-dep_N"/>
</dbReference>
<name>A0A2J6RG97_HYAVF</name>
<dbReference type="GO" id="GO:0006281">
    <property type="term" value="P:DNA repair"/>
    <property type="evidence" value="ECO:0007669"/>
    <property type="project" value="InterPro"/>
</dbReference>
<dbReference type="STRING" id="1149755.A0A2J6RG97"/>
<proteinExistence type="predicted"/>
<dbReference type="Proteomes" id="UP000235786">
    <property type="component" value="Unassembled WGS sequence"/>
</dbReference>
<keyword evidence="1" id="KW-0436">Ligase</keyword>
<feature type="compositionally biased region" description="Polar residues" evidence="2">
    <location>
        <begin position="332"/>
        <end position="347"/>
    </location>
</feature>
<dbReference type="EMBL" id="KZ613949">
    <property type="protein sequence ID" value="PMD37518.1"/>
    <property type="molecule type" value="Genomic_DNA"/>
</dbReference>
<evidence type="ECO:0000256" key="2">
    <source>
        <dbReference type="SAM" id="MobiDB-lite"/>
    </source>
</evidence>
<feature type="compositionally biased region" description="Polar residues" evidence="2">
    <location>
        <begin position="370"/>
        <end position="405"/>
    </location>
</feature>
<feature type="region of interest" description="Disordered" evidence="2">
    <location>
        <begin position="244"/>
        <end position="406"/>
    </location>
</feature>
<evidence type="ECO:0000313" key="5">
    <source>
        <dbReference type="Proteomes" id="UP000235786"/>
    </source>
</evidence>
<dbReference type="InterPro" id="IPR036599">
    <property type="entry name" value="DNA_ligase_N_sf"/>
</dbReference>
<gene>
    <name evidence="4" type="ORF">L207DRAFT_568483</name>
</gene>
<keyword evidence="5" id="KW-1185">Reference proteome</keyword>
<dbReference type="GO" id="GO:0006310">
    <property type="term" value="P:DNA recombination"/>
    <property type="evidence" value="ECO:0007669"/>
    <property type="project" value="InterPro"/>
</dbReference>
<dbReference type="AlphaFoldDB" id="A0A2J6RG97"/>
<accession>A0A2J6RG97</accession>
<feature type="domain" description="DNA ligase ATP-dependent N-terminal" evidence="3">
    <location>
        <begin position="54"/>
        <end position="194"/>
    </location>
</feature>
<protein>
    <recommendedName>
        <fullName evidence="3">DNA ligase ATP-dependent N-terminal domain-containing protein</fullName>
    </recommendedName>
</protein>
<dbReference type="GO" id="GO:0003677">
    <property type="term" value="F:DNA binding"/>
    <property type="evidence" value="ECO:0007669"/>
    <property type="project" value="InterPro"/>
</dbReference>
<evidence type="ECO:0000256" key="1">
    <source>
        <dbReference type="ARBA" id="ARBA00022598"/>
    </source>
</evidence>
<dbReference type="Pfam" id="PF04675">
    <property type="entry name" value="DNA_ligase_A_N"/>
    <property type="match status" value="1"/>
</dbReference>
<dbReference type="Gene3D" id="1.10.3260.10">
    <property type="entry name" value="DNA ligase, ATP-dependent, N-terminal domain"/>
    <property type="match status" value="1"/>
</dbReference>
<evidence type="ECO:0000313" key="4">
    <source>
        <dbReference type="EMBL" id="PMD37518.1"/>
    </source>
</evidence>
<sequence>MPFPFVYLCDLLNDLELPHVSRYPMLPKDLANYTKDKVIRWLRLHRDRLNAFSTDSEAVILMLQPEKQTERVFGLDAFNLEPVVARALCLPRQHYLDLQQWKTEPAKGDLGACVKRVMENMDIMATPGQANAVTVEDIDQSLLQIAAFDKRSSPAVQSLASSWKYPDGIELLGNIYRKLQAREAKWLTRLVLKSYAPIQFPENLEPGPQHSYLPNCVQLNIKFPSSAPAPIRRDGTRLIMGVGPKNPVIPTPPSTMIALPPSSPSPPPARKPALPLSTTSTPRPVSSAPTPAVPSAKHAFPTPSSTLPAPASSISATEPTSSTPISSIFTAQRTMSRPASSLPILNSTERHKLSSKPSYTPSPRPLTRASPHNQQSTSSRIALGPLSQNILSSGPQKSPGRSSPGLSIFTGGNGTCKRAPYTCPLNNYVFILGPCIPKDSYVNEELLGGHGCRYITSIRALSHPSLHTRCQTGKRLRKFALVEARDMEPTVDFLKRIRKLDLMRKGKKEWVEVYDWRLLEYISRIEHGKEYSYDIWARSWMCRV</sequence>
<dbReference type="GO" id="GO:0003910">
    <property type="term" value="F:DNA ligase (ATP) activity"/>
    <property type="evidence" value="ECO:0007669"/>
    <property type="project" value="InterPro"/>
</dbReference>
<reference evidence="4 5" key="1">
    <citation type="submission" date="2016-04" db="EMBL/GenBank/DDBJ databases">
        <title>A degradative enzymes factory behind the ericoid mycorrhizal symbiosis.</title>
        <authorList>
            <consortium name="DOE Joint Genome Institute"/>
            <person name="Martino E."/>
            <person name="Morin E."/>
            <person name="Grelet G."/>
            <person name="Kuo A."/>
            <person name="Kohler A."/>
            <person name="Daghino S."/>
            <person name="Barry K."/>
            <person name="Choi C."/>
            <person name="Cichocki N."/>
            <person name="Clum A."/>
            <person name="Copeland A."/>
            <person name="Hainaut M."/>
            <person name="Haridas S."/>
            <person name="Labutti K."/>
            <person name="Lindquist E."/>
            <person name="Lipzen A."/>
            <person name="Khouja H.-R."/>
            <person name="Murat C."/>
            <person name="Ohm R."/>
            <person name="Olson A."/>
            <person name="Spatafora J."/>
            <person name="Veneault-Fourrey C."/>
            <person name="Henrissat B."/>
            <person name="Grigoriev I."/>
            <person name="Martin F."/>
            <person name="Perotto S."/>
        </authorList>
    </citation>
    <scope>NUCLEOTIDE SEQUENCE [LARGE SCALE GENOMIC DNA]</scope>
    <source>
        <strain evidence="4 5">F</strain>
    </source>
</reference>
<feature type="compositionally biased region" description="Low complexity" evidence="2">
    <location>
        <begin position="271"/>
        <end position="331"/>
    </location>
</feature>
<feature type="compositionally biased region" description="Pro residues" evidence="2">
    <location>
        <begin position="261"/>
        <end position="270"/>
    </location>
</feature>
<dbReference type="OrthoDB" id="2160351at2759"/>
<evidence type="ECO:0000259" key="3">
    <source>
        <dbReference type="Pfam" id="PF04675"/>
    </source>
</evidence>